<accession>A0A9N9BR66</accession>
<comment type="caution">
    <text evidence="2">The sequence shown here is derived from an EMBL/GenBank/DDBJ whole genome shotgun (WGS) entry which is preliminary data.</text>
</comment>
<gene>
    <name evidence="2" type="ORF">AMORRO_LOCUS6568</name>
</gene>
<dbReference type="EMBL" id="CAJVPV010004422">
    <property type="protein sequence ID" value="CAG8573192.1"/>
    <property type="molecule type" value="Genomic_DNA"/>
</dbReference>
<sequence>MRPTGEGTKQKPPDEVAPRSGELSLSSGSEESLILSRESKREVAGVRSTENKTEKWANELTVIMMEKQKMMNKGESQLDNENCITYPSSKPLDGNLVRGSGHMETS</sequence>
<evidence type="ECO:0000256" key="1">
    <source>
        <dbReference type="SAM" id="MobiDB-lite"/>
    </source>
</evidence>
<feature type="compositionally biased region" description="Basic and acidic residues" evidence="1">
    <location>
        <begin position="37"/>
        <end position="55"/>
    </location>
</feature>
<organism evidence="2 3">
    <name type="scientific">Acaulospora morrowiae</name>
    <dbReference type="NCBI Taxonomy" id="94023"/>
    <lineage>
        <taxon>Eukaryota</taxon>
        <taxon>Fungi</taxon>
        <taxon>Fungi incertae sedis</taxon>
        <taxon>Mucoromycota</taxon>
        <taxon>Glomeromycotina</taxon>
        <taxon>Glomeromycetes</taxon>
        <taxon>Diversisporales</taxon>
        <taxon>Acaulosporaceae</taxon>
        <taxon>Acaulospora</taxon>
    </lineage>
</organism>
<evidence type="ECO:0000313" key="2">
    <source>
        <dbReference type="EMBL" id="CAG8573192.1"/>
    </source>
</evidence>
<name>A0A9N9BR66_9GLOM</name>
<feature type="compositionally biased region" description="Low complexity" evidence="1">
    <location>
        <begin position="19"/>
        <end position="36"/>
    </location>
</feature>
<reference evidence="2" key="1">
    <citation type="submission" date="2021-06" db="EMBL/GenBank/DDBJ databases">
        <authorList>
            <person name="Kallberg Y."/>
            <person name="Tangrot J."/>
            <person name="Rosling A."/>
        </authorList>
    </citation>
    <scope>NUCLEOTIDE SEQUENCE</scope>
    <source>
        <strain evidence="2">CL551</strain>
    </source>
</reference>
<feature type="compositionally biased region" description="Basic and acidic residues" evidence="1">
    <location>
        <begin position="8"/>
        <end position="17"/>
    </location>
</feature>
<dbReference type="AlphaFoldDB" id="A0A9N9BR66"/>
<proteinExistence type="predicted"/>
<feature type="region of interest" description="Disordered" evidence="1">
    <location>
        <begin position="80"/>
        <end position="106"/>
    </location>
</feature>
<keyword evidence="3" id="KW-1185">Reference proteome</keyword>
<evidence type="ECO:0000313" key="3">
    <source>
        <dbReference type="Proteomes" id="UP000789342"/>
    </source>
</evidence>
<feature type="region of interest" description="Disordered" evidence="1">
    <location>
        <begin position="1"/>
        <end position="55"/>
    </location>
</feature>
<protein>
    <submittedName>
        <fullName evidence="2">3297_t:CDS:1</fullName>
    </submittedName>
</protein>
<dbReference type="Proteomes" id="UP000789342">
    <property type="component" value="Unassembled WGS sequence"/>
</dbReference>